<name>A0ABU2BT27_9ACTN</name>
<dbReference type="Pfam" id="PF02585">
    <property type="entry name" value="PIG-L"/>
    <property type="match status" value="1"/>
</dbReference>
<protein>
    <submittedName>
        <fullName evidence="2">LmbE family N-acetylglucosaminyl deacetylase</fullName>
    </submittedName>
</protein>
<dbReference type="InterPro" id="IPR003737">
    <property type="entry name" value="GlcNAc_PI_deacetylase-related"/>
</dbReference>
<evidence type="ECO:0000313" key="2">
    <source>
        <dbReference type="EMBL" id="MDR7361431.1"/>
    </source>
</evidence>
<accession>A0ABU2BT27</accession>
<reference evidence="2 3" key="1">
    <citation type="submission" date="2023-07" db="EMBL/GenBank/DDBJ databases">
        <title>Sequencing the genomes of 1000 actinobacteria strains.</title>
        <authorList>
            <person name="Klenk H.-P."/>
        </authorList>
    </citation>
    <scope>NUCLEOTIDE SEQUENCE [LARGE SCALE GENOMIC DNA]</scope>
    <source>
        <strain evidence="2 3">DSM 19426</strain>
    </source>
</reference>
<dbReference type="Gene3D" id="3.40.50.10320">
    <property type="entry name" value="LmbE-like"/>
    <property type="match status" value="1"/>
</dbReference>
<dbReference type="InterPro" id="IPR024078">
    <property type="entry name" value="LmbE-like_dom_sf"/>
</dbReference>
<dbReference type="SUPFAM" id="SSF102588">
    <property type="entry name" value="LmbE-like"/>
    <property type="match status" value="1"/>
</dbReference>
<evidence type="ECO:0000313" key="3">
    <source>
        <dbReference type="Proteomes" id="UP001183648"/>
    </source>
</evidence>
<keyword evidence="3" id="KW-1185">Reference proteome</keyword>
<gene>
    <name evidence="2" type="ORF">J2S63_000984</name>
</gene>
<dbReference type="RefSeq" id="WP_310299398.1">
    <property type="nucleotide sequence ID" value="NZ_BAAAPS010000007.1"/>
</dbReference>
<evidence type="ECO:0000256" key="1">
    <source>
        <dbReference type="ARBA" id="ARBA00022833"/>
    </source>
</evidence>
<organism evidence="2 3">
    <name type="scientific">Nocardioides marmoribigeumensis</name>
    <dbReference type="NCBI Taxonomy" id="433649"/>
    <lineage>
        <taxon>Bacteria</taxon>
        <taxon>Bacillati</taxon>
        <taxon>Actinomycetota</taxon>
        <taxon>Actinomycetes</taxon>
        <taxon>Propionibacteriales</taxon>
        <taxon>Nocardioidaceae</taxon>
        <taxon>Nocardioides</taxon>
    </lineage>
</organism>
<dbReference type="Proteomes" id="UP001183648">
    <property type="component" value="Unassembled WGS sequence"/>
</dbReference>
<comment type="caution">
    <text evidence="2">The sequence shown here is derived from an EMBL/GenBank/DDBJ whole genome shotgun (WGS) entry which is preliminary data.</text>
</comment>
<dbReference type="EMBL" id="JAVDYG010000001">
    <property type="protein sequence ID" value="MDR7361431.1"/>
    <property type="molecule type" value="Genomic_DNA"/>
</dbReference>
<keyword evidence="1" id="KW-0862">Zinc</keyword>
<proteinExistence type="predicted"/>
<sequence>MTGRLELPDLDDLLVVAAHPDDETIGAGRLLAALDVTARAVTLTAGERCFDGTGEDPDRVAHARLAEWRCALGELGVEPLRCGHLPDGGLEHHLDDAVALLADALASGSAVLAPWRHDPHPDHAAAGTAAARVAEAAGVPLLEYVVWAPYWLDPSDVAAHGGVLVAAPTGPREDERWRRALGCFTSQFHPWRPGWPPVVPADLVDRHHRQWLVARG</sequence>